<dbReference type="RefSeq" id="WP_011043167.1">
    <property type="nucleotide sequence ID" value="NC_003910.7"/>
</dbReference>
<evidence type="ECO:0000256" key="5">
    <source>
        <dbReference type="PROSITE-ProRule" id="PRU01248"/>
    </source>
</evidence>
<evidence type="ECO:0000256" key="3">
    <source>
        <dbReference type="ARBA" id="ARBA00023125"/>
    </source>
</evidence>
<dbReference type="GO" id="GO:0003677">
    <property type="term" value="F:DNA binding"/>
    <property type="evidence" value="ECO:0007669"/>
    <property type="project" value="UniProtKB-UniRule"/>
</dbReference>
<evidence type="ECO:0000313" key="8">
    <source>
        <dbReference type="Proteomes" id="UP000000547"/>
    </source>
</evidence>
<accession>Q482E5</accession>
<dbReference type="GO" id="GO:0006310">
    <property type="term" value="P:DNA recombination"/>
    <property type="evidence" value="ECO:0007669"/>
    <property type="project" value="UniProtKB-KW"/>
</dbReference>
<dbReference type="AlphaFoldDB" id="Q482E5"/>
<keyword evidence="4" id="KW-0233">DNA recombination</keyword>
<sequence>MTQQRKAEEKWMPPRVYKTKVAYVFQPKSGGKIRLCGLDVAKSLVWMLYEKECASLDNFNSVASLFEKFFLSASFIDKAPRTQKDYLGYKKDLLIAFGKMDINKVEPKHVRMFMDKKAVKSGISQANRHKSALQSIFSWAYERGKIKVNPCVGVKKFTEKARDRYVTDVEYQALLNHACPVIYAAAEISYLCMARRGDVERLRKEQLIADGIYIKQGKTGKKQIKEWSPRLKKAISHANKVNPSISSMYVIHQFNGSGYGTNGFRDRWVSTMERARKSTGYLMDFTFHDLKAKGISDFEGNLEEKRNAAGHTTIKQTADYDRKTHIVPTVKSRN</sequence>
<dbReference type="HOGENOM" id="CLU_052612_2_0_6"/>
<dbReference type="Gene3D" id="1.10.150.130">
    <property type="match status" value="1"/>
</dbReference>
<dbReference type="InterPro" id="IPR050808">
    <property type="entry name" value="Phage_Integrase"/>
</dbReference>
<dbReference type="STRING" id="167879.CPS_2355"/>
<dbReference type="KEGG" id="cps:CPS_2355"/>
<keyword evidence="2" id="KW-0229">DNA integration</keyword>
<dbReference type="EMBL" id="CP000083">
    <property type="protein sequence ID" value="AAZ27009.1"/>
    <property type="molecule type" value="Genomic_DNA"/>
</dbReference>
<evidence type="ECO:0000256" key="4">
    <source>
        <dbReference type="ARBA" id="ARBA00023172"/>
    </source>
</evidence>
<comment type="similarity">
    <text evidence="1">Belongs to the 'phage' integrase family.</text>
</comment>
<dbReference type="GO" id="GO:0015074">
    <property type="term" value="P:DNA integration"/>
    <property type="evidence" value="ECO:0007669"/>
    <property type="project" value="UniProtKB-KW"/>
</dbReference>
<proteinExistence type="inferred from homology"/>
<dbReference type="SUPFAM" id="SSF56349">
    <property type="entry name" value="DNA breaking-rejoining enzymes"/>
    <property type="match status" value="1"/>
</dbReference>
<organism evidence="7 8">
    <name type="scientific">Colwellia psychrerythraea (strain 34H / ATCC BAA-681)</name>
    <name type="common">Vibrio psychroerythus</name>
    <dbReference type="NCBI Taxonomy" id="167879"/>
    <lineage>
        <taxon>Bacteria</taxon>
        <taxon>Pseudomonadati</taxon>
        <taxon>Pseudomonadota</taxon>
        <taxon>Gammaproteobacteria</taxon>
        <taxon>Alteromonadales</taxon>
        <taxon>Colwelliaceae</taxon>
        <taxon>Colwellia</taxon>
    </lineage>
</organism>
<feature type="domain" description="Core-binding (CB)" evidence="6">
    <location>
        <begin position="57"/>
        <end position="141"/>
    </location>
</feature>
<dbReference type="DNASU" id="3521265"/>
<dbReference type="InterPro" id="IPR044068">
    <property type="entry name" value="CB"/>
</dbReference>
<dbReference type="InterPro" id="IPR013762">
    <property type="entry name" value="Integrase-like_cat_sf"/>
</dbReference>
<evidence type="ECO:0000256" key="2">
    <source>
        <dbReference type="ARBA" id="ARBA00022908"/>
    </source>
</evidence>
<reference evidence="7" key="1">
    <citation type="journal article" date="2005" name="Proc. Natl. Acad. Sci. U.S.A.">
        <title>The psychrophilic lifestyle as revealed by the genome sequence of Colwellia psychrerythraea 34H through genomic and proteomic analyses.</title>
        <authorList>
            <person name="Methe B.A."/>
            <person name="Nelson K.E."/>
            <person name="Deming J.W."/>
            <person name="Momen B."/>
            <person name="Melamud E."/>
            <person name="Zhang X."/>
            <person name="Moult J."/>
            <person name="Madupu R."/>
            <person name="Nelson W.C."/>
            <person name="Dodson R.J."/>
            <person name="Brinkac L.M."/>
            <person name="Daugherty S.C."/>
            <person name="Durkin A.S."/>
            <person name="DeBoy R.T."/>
            <person name="Kolonay J.F."/>
            <person name="Sullivan S.A."/>
            <person name="Zhou L."/>
            <person name="Davidsen T.M."/>
            <person name="Wu M."/>
            <person name="Huston A.L."/>
            <person name="Lewis M."/>
            <person name="Weaver B."/>
            <person name="Weidman J.F."/>
            <person name="Khouri H."/>
            <person name="Utterback T.R."/>
            <person name="Feldblyum T.V."/>
            <person name="Fraser C.M."/>
        </authorList>
    </citation>
    <scope>NUCLEOTIDE SEQUENCE [LARGE SCALE GENOMIC DNA]</scope>
    <source>
        <strain evidence="7">34H</strain>
    </source>
</reference>
<dbReference type="Gene3D" id="1.10.443.10">
    <property type="entry name" value="Intergrase catalytic core"/>
    <property type="match status" value="1"/>
</dbReference>
<dbReference type="InterPro" id="IPR010998">
    <property type="entry name" value="Integrase_recombinase_N"/>
</dbReference>
<evidence type="ECO:0000256" key="1">
    <source>
        <dbReference type="ARBA" id="ARBA00008857"/>
    </source>
</evidence>
<gene>
    <name evidence="7" type="ordered locus">CPS_2355</name>
</gene>
<dbReference type="PANTHER" id="PTHR30629:SF2">
    <property type="entry name" value="PROPHAGE INTEGRASE INTS-RELATED"/>
    <property type="match status" value="1"/>
</dbReference>
<dbReference type="PROSITE" id="PS51900">
    <property type="entry name" value="CB"/>
    <property type="match status" value="1"/>
</dbReference>
<name>Q482E5_COLP3</name>
<evidence type="ECO:0000313" key="7">
    <source>
        <dbReference type="EMBL" id="AAZ27009.1"/>
    </source>
</evidence>
<dbReference type="PANTHER" id="PTHR30629">
    <property type="entry name" value="PROPHAGE INTEGRASE"/>
    <property type="match status" value="1"/>
</dbReference>
<keyword evidence="3 5" id="KW-0238">DNA-binding</keyword>
<dbReference type="InterPro" id="IPR011010">
    <property type="entry name" value="DNA_brk_join_enz"/>
</dbReference>
<dbReference type="Proteomes" id="UP000000547">
    <property type="component" value="Chromosome"/>
</dbReference>
<evidence type="ECO:0000259" key="6">
    <source>
        <dbReference type="PROSITE" id="PS51900"/>
    </source>
</evidence>
<protein>
    <submittedName>
        <fullName evidence="7">Site-specific recombinase, phage integrase family</fullName>
    </submittedName>
</protein>